<dbReference type="EMBL" id="JMSE01000625">
    <property type="protein sequence ID" value="KDN68730.1"/>
    <property type="molecule type" value="Genomic_DNA"/>
</dbReference>
<protein>
    <submittedName>
        <fullName evidence="2">Putative fungal specific transcription factor domain-containing protein</fullName>
    </submittedName>
</protein>
<feature type="region of interest" description="Disordered" evidence="1">
    <location>
        <begin position="85"/>
        <end position="106"/>
    </location>
</feature>
<accession>A0A066XS05</accession>
<sequence length="154" mass="16158">MATPGDRLLGALVTLRLLSSEVFKLLGPRSNSISRQIEADVHTAISGAALVFSQQAAPSGSSCALQSKFLNNVLAKVSKHANREVVNRETNASETRSQSGRNRDELVADDSAAAPSCIYGTVEGGLALDFADDEAWAGIMAEAGFNAQDGVFFA</sequence>
<comment type="caution">
    <text evidence="2">The sequence shown here is derived from an EMBL/GenBank/DDBJ whole genome shotgun (WGS) entry which is preliminary data.</text>
</comment>
<dbReference type="OrthoDB" id="3163292at2759"/>
<proteinExistence type="predicted"/>
<dbReference type="eggNOG" id="ENOG502S1F2">
    <property type="taxonomic scope" value="Eukaryota"/>
</dbReference>
<dbReference type="Proteomes" id="UP000027238">
    <property type="component" value="Unassembled WGS sequence"/>
</dbReference>
<evidence type="ECO:0000256" key="1">
    <source>
        <dbReference type="SAM" id="MobiDB-lite"/>
    </source>
</evidence>
<evidence type="ECO:0000313" key="2">
    <source>
        <dbReference type="EMBL" id="KDN68730.1"/>
    </source>
</evidence>
<keyword evidence="3" id="KW-1185">Reference proteome</keyword>
<evidence type="ECO:0000313" key="3">
    <source>
        <dbReference type="Proteomes" id="UP000027238"/>
    </source>
</evidence>
<dbReference type="STRING" id="1173701.A0A066XS05"/>
<dbReference type="HOGENOM" id="CLU_1704121_0_0_1"/>
<reference evidence="3" key="1">
    <citation type="journal article" date="2014" name="Genome Announc.">
        <title>Draft genome sequence of Colletotrichum sublineola, a destructive pathogen of cultivated sorghum.</title>
        <authorList>
            <person name="Baroncelli R."/>
            <person name="Sanz-Martin J.M."/>
            <person name="Rech G.E."/>
            <person name="Sukno S.A."/>
            <person name="Thon M.R."/>
        </authorList>
    </citation>
    <scope>NUCLEOTIDE SEQUENCE [LARGE SCALE GENOMIC DNA]</scope>
    <source>
        <strain evidence="3">TX430BB</strain>
    </source>
</reference>
<organism evidence="2 3">
    <name type="scientific">Colletotrichum sublineola</name>
    <name type="common">Sorghum anthracnose fungus</name>
    <dbReference type="NCBI Taxonomy" id="1173701"/>
    <lineage>
        <taxon>Eukaryota</taxon>
        <taxon>Fungi</taxon>
        <taxon>Dikarya</taxon>
        <taxon>Ascomycota</taxon>
        <taxon>Pezizomycotina</taxon>
        <taxon>Sordariomycetes</taxon>
        <taxon>Hypocreomycetidae</taxon>
        <taxon>Glomerellales</taxon>
        <taxon>Glomerellaceae</taxon>
        <taxon>Colletotrichum</taxon>
        <taxon>Colletotrichum graminicola species complex</taxon>
    </lineage>
</organism>
<feature type="compositionally biased region" description="Polar residues" evidence="1">
    <location>
        <begin position="88"/>
        <end position="100"/>
    </location>
</feature>
<dbReference type="AlphaFoldDB" id="A0A066XS05"/>
<gene>
    <name evidence="2" type="ORF">CSUB01_04830</name>
</gene>
<name>A0A066XS05_COLSU</name>